<comment type="similarity">
    <text evidence="7">Belongs to the DEAD box helicase family.</text>
</comment>
<dbReference type="GO" id="GO:0005634">
    <property type="term" value="C:nucleus"/>
    <property type="evidence" value="ECO:0000318"/>
    <property type="project" value="GO_Central"/>
</dbReference>
<feature type="compositionally biased region" description="Acidic residues" evidence="8">
    <location>
        <begin position="836"/>
        <end position="851"/>
    </location>
</feature>
<dbReference type="InterPro" id="IPR025313">
    <property type="entry name" value="SPB4-like_CTE"/>
</dbReference>
<dbReference type="Pfam" id="PF13959">
    <property type="entry name" value="CTE_SPB4"/>
    <property type="match status" value="1"/>
</dbReference>
<dbReference type="CDD" id="cd18787">
    <property type="entry name" value="SF2_C_DEAD"/>
    <property type="match status" value="1"/>
</dbReference>
<evidence type="ECO:0000313" key="12">
    <source>
        <dbReference type="EMBL" id="PNW84723.1"/>
    </source>
</evidence>
<keyword evidence="1 7" id="KW-0547">Nucleotide-binding</keyword>
<feature type="compositionally biased region" description="Basic residues" evidence="8">
    <location>
        <begin position="822"/>
        <end position="831"/>
    </location>
</feature>
<dbReference type="Pfam" id="PF00271">
    <property type="entry name" value="Helicase_C"/>
    <property type="match status" value="1"/>
</dbReference>
<dbReference type="EMBL" id="CM008964">
    <property type="protein sequence ID" value="PNW84723.1"/>
    <property type="molecule type" value="Genomic_DNA"/>
</dbReference>
<keyword evidence="4 7" id="KW-0067">ATP-binding</keyword>
<feature type="compositionally biased region" description="Basic residues" evidence="8">
    <location>
        <begin position="9"/>
        <end position="27"/>
    </location>
</feature>
<feature type="region of interest" description="Disordered" evidence="8">
    <location>
        <begin position="1"/>
        <end position="62"/>
    </location>
</feature>
<dbReference type="SUPFAM" id="SSF52540">
    <property type="entry name" value="P-loop containing nucleoside triphosphate hydrolases"/>
    <property type="match status" value="1"/>
</dbReference>
<dbReference type="SMART" id="SM00487">
    <property type="entry name" value="DEXDc"/>
    <property type="match status" value="1"/>
</dbReference>
<reference evidence="12 13" key="1">
    <citation type="journal article" date="2007" name="Science">
        <title>The Chlamydomonas genome reveals the evolution of key animal and plant functions.</title>
        <authorList>
            <person name="Merchant S.S."/>
            <person name="Prochnik S.E."/>
            <person name="Vallon O."/>
            <person name="Harris E.H."/>
            <person name="Karpowicz S.J."/>
            <person name="Witman G.B."/>
            <person name="Terry A."/>
            <person name="Salamov A."/>
            <person name="Fritz-Laylin L.K."/>
            <person name="Marechal-Drouard L."/>
            <person name="Marshall W.F."/>
            <person name="Qu L.H."/>
            <person name="Nelson D.R."/>
            <person name="Sanderfoot A.A."/>
            <person name="Spalding M.H."/>
            <person name="Kapitonov V.V."/>
            <person name="Ren Q."/>
            <person name="Ferris P."/>
            <person name="Lindquist E."/>
            <person name="Shapiro H."/>
            <person name="Lucas S.M."/>
            <person name="Grimwood J."/>
            <person name="Schmutz J."/>
            <person name="Cardol P."/>
            <person name="Cerutti H."/>
            <person name="Chanfreau G."/>
            <person name="Chen C.L."/>
            <person name="Cognat V."/>
            <person name="Croft M.T."/>
            <person name="Dent R."/>
            <person name="Dutcher S."/>
            <person name="Fernandez E."/>
            <person name="Fukuzawa H."/>
            <person name="Gonzalez-Ballester D."/>
            <person name="Gonzalez-Halphen D."/>
            <person name="Hallmann A."/>
            <person name="Hanikenne M."/>
            <person name="Hippler M."/>
            <person name="Inwood W."/>
            <person name="Jabbari K."/>
            <person name="Kalanon M."/>
            <person name="Kuras R."/>
            <person name="Lefebvre P.A."/>
            <person name="Lemaire S.D."/>
            <person name="Lobanov A.V."/>
            <person name="Lohr M."/>
            <person name="Manuell A."/>
            <person name="Meier I."/>
            <person name="Mets L."/>
            <person name="Mittag M."/>
            <person name="Mittelmeier T."/>
            <person name="Moroney J.V."/>
            <person name="Moseley J."/>
            <person name="Napoli C."/>
            <person name="Nedelcu A.M."/>
            <person name="Niyogi K."/>
            <person name="Novoselov S.V."/>
            <person name="Paulsen I.T."/>
            <person name="Pazour G."/>
            <person name="Purton S."/>
            <person name="Ral J.P."/>
            <person name="Riano-Pachon D.M."/>
            <person name="Riekhof W."/>
            <person name="Rymarquis L."/>
            <person name="Schroda M."/>
            <person name="Stern D."/>
            <person name="Umen J."/>
            <person name="Willows R."/>
            <person name="Wilson N."/>
            <person name="Zimmer S.L."/>
            <person name="Allmer J."/>
            <person name="Balk J."/>
            <person name="Bisova K."/>
            <person name="Chen C.J."/>
            <person name="Elias M."/>
            <person name="Gendler K."/>
            <person name="Hauser C."/>
            <person name="Lamb M.R."/>
            <person name="Ledford H."/>
            <person name="Long J.C."/>
            <person name="Minagawa J."/>
            <person name="Page M.D."/>
            <person name="Pan J."/>
            <person name="Pootakham W."/>
            <person name="Roje S."/>
            <person name="Rose A."/>
            <person name="Stahlberg E."/>
            <person name="Terauchi A.M."/>
            <person name="Yang P."/>
            <person name="Ball S."/>
            <person name="Bowler C."/>
            <person name="Dieckmann C.L."/>
            <person name="Gladyshev V.N."/>
            <person name="Green P."/>
            <person name="Jorgensen R."/>
            <person name="Mayfield S."/>
            <person name="Mueller-Roeber B."/>
            <person name="Rajamani S."/>
            <person name="Sayre R.T."/>
            <person name="Brokstein P."/>
            <person name="Dubchak I."/>
            <person name="Goodstein D."/>
            <person name="Hornick L."/>
            <person name="Huang Y.W."/>
            <person name="Jhaveri J."/>
            <person name="Luo Y."/>
            <person name="Martinez D."/>
            <person name="Ngau W.C."/>
            <person name="Otillar B."/>
            <person name="Poliakov A."/>
            <person name="Porter A."/>
            <person name="Szajkowski L."/>
            <person name="Werner G."/>
            <person name="Zhou K."/>
            <person name="Grigoriev I.V."/>
            <person name="Rokhsar D.S."/>
            <person name="Grossman A.R."/>
        </authorList>
    </citation>
    <scope>NUCLEOTIDE SEQUENCE [LARGE SCALE GENOMIC DNA]</scope>
    <source>
        <strain evidence="13">CC-503</strain>
    </source>
</reference>
<dbReference type="PROSITE" id="PS51192">
    <property type="entry name" value="HELICASE_ATP_BIND_1"/>
    <property type="match status" value="1"/>
</dbReference>
<dbReference type="CDD" id="cd17941">
    <property type="entry name" value="DEADc_DDX10"/>
    <property type="match status" value="1"/>
</dbReference>
<feature type="compositionally biased region" description="Acidic residues" evidence="8">
    <location>
        <begin position="540"/>
        <end position="560"/>
    </location>
</feature>
<feature type="compositionally biased region" description="Basic and acidic residues" evidence="8">
    <location>
        <begin position="748"/>
        <end position="771"/>
    </location>
</feature>
<name>A0A2K3DW12_CHLRE</name>
<feature type="compositionally biased region" description="Basic and acidic residues" evidence="8">
    <location>
        <begin position="28"/>
        <end position="46"/>
    </location>
</feature>
<dbReference type="SMART" id="SM00490">
    <property type="entry name" value="HELICc"/>
    <property type="match status" value="1"/>
</dbReference>
<dbReference type="OrthoDB" id="10259640at2759"/>
<evidence type="ECO:0000256" key="3">
    <source>
        <dbReference type="ARBA" id="ARBA00022806"/>
    </source>
</evidence>
<gene>
    <name evidence="12" type="ORF">CHLRE_03g156150v5</name>
</gene>
<keyword evidence="13" id="KW-1185">Reference proteome</keyword>
<dbReference type="GO" id="GO:0003723">
    <property type="term" value="F:RNA binding"/>
    <property type="evidence" value="ECO:0007669"/>
    <property type="project" value="UniProtKB-UniRule"/>
</dbReference>
<proteinExistence type="inferred from homology"/>
<dbReference type="InParanoid" id="A0A2K3DW12"/>
<dbReference type="AlphaFoldDB" id="A0A2K3DW12"/>
<evidence type="ECO:0000256" key="6">
    <source>
        <dbReference type="PROSITE-ProRule" id="PRU00552"/>
    </source>
</evidence>
<evidence type="ECO:0000313" key="13">
    <source>
        <dbReference type="Proteomes" id="UP000006906"/>
    </source>
</evidence>
<keyword evidence="3 7" id="KW-0347">Helicase</keyword>
<dbReference type="FunCoup" id="A0A2K3DW12">
    <property type="interactions" value="1850"/>
</dbReference>
<dbReference type="Proteomes" id="UP000006906">
    <property type="component" value="Chromosome 3"/>
</dbReference>
<dbReference type="GO" id="GO:0006364">
    <property type="term" value="P:rRNA processing"/>
    <property type="evidence" value="ECO:0000318"/>
    <property type="project" value="GO_Central"/>
</dbReference>
<dbReference type="KEGG" id="cre:CHLRE_03g156150v5"/>
<evidence type="ECO:0000256" key="2">
    <source>
        <dbReference type="ARBA" id="ARBA00022801"/>
    </source>
</evidence>
<dbReference type="GO" id="GO:0003724">
    <property type="term" value="F:RNA helicase activity"/>
    <property type="evidence" value="ECO:0007669"/>
    <property type="project" value="UniProtKB-EC"/>
</dbReference>
<feature type="short sequence motif" description="Q motif" evidence="6">
    <location>
        <begin position="70"/>
        <end position="98"/>
    </location>
</feature>
<evidence type="ECO:0000256" key="5">
    <source>
        <dbReference type="ARBA" id="ARBA00022884"/>
    </source>
</evidence>
<keyword evidence="2 7" id="KW-0378">Hydrolase</keyword>
<dbReference type="InterPro" id="IPR011545">
    <property type="entry name" value="DEAD/DEAH_box_helicase_dom"/>
</dbReference>
<feature type="compositionally biased region" description="Low complexity" evidence="8">
    <location>
        <begin position="775"/>
        <end position="785"/>
    </location>
</feature>
<feature type="domain" description="DEAD-box RNA helicase Q" evidence="11">
    <location>
        <begin position="70"/>
        <end position="98"/>
    </location>
</feature>
<keyword evidence="5 7" id="KW-0694">RNA-binding</keyword>
<dbReference type="RefSeq" id="XP_042925727.1">
    <property type="nucleotide sequence ID" value="XM_043060598.1"/>
</dbReference>
<feature type="domain" description="Helicase ATP-binding" evidence="9">
    <location>
        <begin position="101"/>
        <end position="275"/>
    </location>
</feature>
<dbReference type="InterPro" id="IPR001650">
    <property type="entry name" value="Helicase_C-like"/>
</dbReference>
<evidence type="ECO:0000256" key="8">
    <source>
        <dbReference type="SAM" id="MobiDB-lite"/>
    </source>
</evidence>
<feature type="compositionally biased region" description="Basic residues" evidence="8">
    <location>
        <begin position="672"/>
        <end position="681"/>
    </location>
</feature>
<sequence>MAGEEEQNKKRKKGHAQQHQLKRQGRRSYKEDQEIAELEQRLREGAPPRGSNPLAAQEGAGATTSYAAARTFDELPLSQYTKDSLKKYKFVTLTAVQRATLPHALAGRDVLGAAKTGSGKTLSFLIPLVEKLYRAKWTRLDGLGALVLTPTRELAVQIFEELRKVGHFHDLSAGLLIGGKAVAEEAARVHRMAMLVATPGRLLQHLDETPGFDTSGLQALVLDEADRILDMGFAATLDAIVANLPRERQTLLFSATQTKSVRDLARLSLTDPEYLAVHAEAATPTPLKLQQAYMVVDLGQKMDVMWSFIRTHLKAKTIIFLSTCKQVRFVFEAFRKLRPGVPLRCLHGGLKQARRTSVFYEFCNEKAMVLIATDIAARGLDFPTVDWVVQADCPEDAATYIHRVGRTARYMASGRALLLLLPSERDGMLKLLEDAKVPLTQIRPNPAKQQAVTPALQALLSKDQELKDFAQKALTAYLRSVFLQPKKDVFDVTQLPVEDFAASIGLASTPKLRFLKRVKAGPGGKSREEVIEMGGRSALEEESEEEEEEDGEEEEQEEDAAAARRAGAASTSGRAGATPAAGKKGKRAEAAEPEEQPGAKKLKGQDGAVKAAKKANGAAAAAVNGGGGDDDDDDDFLVVKKRDVFAEPEEEERLMKEVAAAAAGDDDEDGKKKKKKKKQKIKVGSVSGNRRVFDEEGNALDPLAQLAKEGLGEEGAAAAAAEAMSAREGVYVVAARPEERFKIAADLMRRRDKEDRARLKQLKKEIKLEKKARARAAAGLEEQGGVATLRRAGEDDSDDDQEGGSGSGSGSEEEEEEEQRERRRRGGRGGRRGGDSDDDSEGSDEDDGEEDAGQRGHKRPEVAHFGMARKDAGASAAAAMGAAGAASKAAAGSSLAEQEAMALKLLSMRR</sequence>
<feature type="region of interest" description="Disordered" evidence="8">
    <location>
        <begin position="648"/>
        <end position="685"/>
    </location>
</feature>
<dbReference type="PROSITE" id="PS00039">
    <property type="entry name" value="DEAD_ATP_HELICASE"/>
    <property type="match status" value="1"/>
</dbReference>
<evidence type="ECO:0000259" key="9">
    <source>
        <dbReference type="PROSITE" id="PS51192"/>
    </source>
</evidence>
<dbReference type="PANTHER" id="PTHR24031">
    <property type="entry name" value="RNA HELICASE"/>
    <property type="match status" value="1"/>
</dbReference>
<dbReference type="EC" id="3.6.4.13" evidence="7"/>
<dbReference type="InterPro" id="IPR014001">
    <property type="entry name" value="Helicase_ATP-bd"/>
</dbReference>
<protein>
    <recommendedName>
        <fullName evidence="7">ATP-dependent RNA helicase</fullName>
        <ecNumber evidence="7">3.6.4.13</ecNumber>
    </recommendedName>
</protein>
<evidence type="ECO:0000256" key="1">
    <source>
        <dbReference type="ARBA" id="ARBA00022741"/>
    </source>
</evidence>
<evidence type="ECO:0000256" key="4">
    <source>
        <dbReference type="ARBA" id="ARBA00022840"/>
    </source>
</evidence>
<comment type="function">
    <text evidence="7">RNA helicase.</text>
</comment>
<dbReference type="GO" id="GO:0016887">
    <property type="term" value="F:ATP hydrolysis activity"/>
    <property type="evidence" value="ECO:0007669"/>
    <property type="project" value="RHEA"/>
</dbReference>
<comment type="domain">
    <text evidence="7">The Q motif is unique to and characteristic of the DEAD box family of RNA helicases and controls ATP binding and hydrolysis.</text>
</comment>
<dbReference type="SMART" id="SM01178">
    <property type="entry name" value="DUF4217"/>
    <property type="match status" value="1"/>
</dbReference>
<dbReference type="InterPro" id="IPR000629">
    <property type="entry name" value="RNA-helicase_DEAD-box_CS"/>
</dbReference>
<dbReference type="ExpressionAtlas" id="A0A2K3DW12">
    <property type="expression patterns" value="differential"/>
</dbReference>
<feature type="compositionally biased region" description="Low complexity" evidence="8">
    <location>
        <begin position="563"/>
        <end position="582"/>
    </location>
</feature>
<feature type="compositionally biased region" description="Low complexity" evidence="8">
    <location>
        <begin position="606"/>
        <end position="623"/>
    </location>
</feature>
<feature type="compositionally biased region" description="Low complexity" evidence="8">
    <location>
        <begin position="873"/>
        <end position="895"/>
    </location>
</feature>
<evidence type="ECO:0000256" key="7">
    <source>
        <dbReference type="RuleBase" id="RU365068"/>
    </source>
</evidence>
<dbReference type="Pfam" id="PF00270">
    <property type="entry name" value="DEAD"/>
    <property type="match status" value="1"/>
</dbReference>
<dbReference type="PROSITE" id="PS51195">
    <property type="entry name" value="Q_MOTIF"/>
    <property type="match status" value="1"/>
</dbReference>
<feature type="region of interest" description="Disordered" evidence="8">
    <location>
        <begin position="523"/>
        <end position="635"/>
    </location>
</feature>
<dbReference type="InterPro" id="IPR014014">
    <property type="entry name" value="RNA_helicase_DEAD_Q_motif"/>
</dbReference>
<feature type="region of interest" description="Disordered" evidence="8">
    <location>
        <begin position="748"/>
        <end position="895"/>
    </location>
</feature>
<dbReference type="Gramene" id="PNW84723">
    <property type="protein sequence ID" value="PNW84723"/>
    <property type="gene ID" value="CHLRE_03g156150v5"/>
</dbReference>
<dbReference type="InterPro" id="IPR027417">
    <property type="entry name" value="P-loop_NTPase"/>
</dbReference>
<dbReference type="STRING" id="3055.A0A2K3DW12"/>
<dbReference type="GeneID" id="66052733"/>
<dbReference type="OMA" id="LYRERWC"/>
<dbReference type="Gene3D" id="3.40.50.300">
    <property type="entry name" value="P-loop containing nucleotide triphosphate hydrolases"/>
    <property type="match status" value="2"/>
</dbReference>
<evidence type="ECO:0000259" key="10">
    <source>
        <dbReference type="PROSITE" id="PS51194"/>
    </source>
</evidence>
<feature type="domain" description="Helicase C-terminal" evidence="10">
    <location>
        <begin position="288"/>
        <end position="460"/>
    </location>
</feature>
<comment type="catalytic activity">
    <reaction evidence="7">
        <text>ATP + H2O = ADP + phosphate + H(+)</text>
        <dbReference type="Rhea" id="RHEA:13065"/>
        <dbReference type="ChEBI" id="CHEBI:15377"/>
        <dbReference type="ChEBI" id="CHEBI:15378"/>
        <dbReference type="ChEBI" id="CHEBI:30616"/>
        <dbReference type="ChEBI" id="CHEBI:43474"/>
        <dbReference type="ChEBI" id="CHEBI:456216"/>
        <dbReference type="EC" id="3.6.4.13"/>
    </reaction>
</comment>
<dbReference type="GO" id="GO:0005524">
    <property type="term" value="F:ATP binding"/>
    <property type="evidence" value="ECO:0007669"/>
    <property type="project" value="UniProtKB-UniRule"/>
</dbReference>
<evidence type="ECO:0000259" key="11">
    <source>
        <dbReference type="PROSITE" id="PS51195"/>
    </source>
</evidence>
<organism evidence="12 13">
    <name type="scientific">Chlamydomonas reinhardtii</name>
    <name type="common">Chlamydomonas smithii</name>
    <dbReference type="NCBI Taxonomy" id="3055"/>
    <lineage>
        <taxon>Eukaryota</taxon>
        <taxon>Viridiplantae</taxon>
        <taxon>Chlorophyta</taxon>
        <taxon>core chlorophytes</taxon>
        <taxon>Chlorophyceae</taxon>
        <taxon>CS clade</taxon>
        <taxon>Chlamydomonadales</taxon>
        <taxon>Chlamydomonadaceae</taxon>
        <taxon>Chlamydomonas</taxon>
    </lineage>
</organism>
<accession>A0A2K3DW12</accession>
<dbReference type="PROSITE" id="PS51194">
    <property type="entry name" value="HELICASE_CTER"/>
    <property type="match status" value="1"/>
</dbReference>